<organism evidence="3 4">
    <name type="scientific">Sistotremastrum suecicum HHB10207 ss-3</name>
    <dbReference type="NCBI Taxonomy" id="1314776"/>
    <lineage>
        <taxon>Eukaryota</taxon>
        <taxon>Fungi</taxon>
        <taxon>Dikarya</taxon>
        <taxon>Basidiomycota</taxon>
        <taxon>Agaricomycotina</taxon>
        <taxon>Agaricomycetes</taxon>
        <taxon>Sistotremastrales</taxon>
        <taxon>Sistotremastraceae</taxon>
        <taxon>Sistotremastrum</taxon>
    </lineage>
</organism>
<gene>
    <name evidence="3" type="ORF">SISSUDRAFT_1068563</name>
</gene>
<evidence type="ECO:0000256" key="1">
    <source>
        <dbReference type="SAM" id="Coils"/>
    </source>
</evidence>
<protein>
    <submittedName>
        <fullName evidence="3">Uncharacterized protein</fullName>
    </submittedName>
</protein>
<evidence type="ECO:0000256" key="2">
    <source>
        <dbReference type="SAM" id="MobiDB-lite"/>
    </source>
</evidence>
<reference evidence="3 4" key="1">
    <citation type="journal article" date="2016" name="Mol. Biol. Evol.">
        <title>Comparative Genomics of Early-Diverging Mushroom-Forming Fungi Provides Insights into the Origins of Lignocellulose Decay Capabilities.</title>
        <authorList>
            <person name="Nagy L.G."/>
            <person name="Riley R."/>
            <person name="Tritt A."/>
            <person name="Adam C."/>
            <person name="Daum C."/>
            <person name="Floudas D."/>
            <person name="Sun H."/>
            <person name="Yadav J.S."/>
            <person name="Pangilinan J."/>
            <person name="Larsson K.H."/>
            <person name="Matsuura K."/>
            <person name="Barry K."/>
            <person name="Labutti K."/>
            <person name="Kuo R."/>
            <person name="Ohm R.A."/>
            <person name="Bhattacharya S.S."/>
            <person name="Shirouzu T."/>
            <person name="Yoshinaga Y."/>
            <person name="Martin F.M."/>
            <person name="Grigoriev I.V."/>
            <person name="Hibbett D.S."/>
        </authorList>
    </citation>
    <scope>NUCLEOTIDE SEQUENCE [LARGE SCALE GENOMIC DNA]</scope>
    <source>
        <strain evidence="3 4">HHB10207 ss-3</strain>
    </source>
</reference>
<dbReference type="EMBL" id="KV428005">
    <property type="protein sequence ID" value="KZT44120.1"/>
    <property type="molecule type" value="Genomic_DNA"/>
</dbReference>
<dbReference type="AlphaFoldDB" id="A0A166IVR1"/>
<feature type="coiled-coil region" evidence="1">
    <location>
        <begin position="373"/>
        <end position="420"/>
    </location>
</feature>
<feature type="compositionally biased region" description="Acidic residues" evidence="2">
    <location>
        <begin position="174"/>
        <end position="201"/>
    </location>
</feature>
<keyword evidence="4" id="KW-1185">Reference proteome</keyword>
<evidence type="ECO:0000313" key="4">
    <source>
        <dbReference type="Proteomes" id="UP000076798"/>
    </source>
</evidence>
<dbReference type="OrthoDB" id="5424209at2759"/>
<accession>A0A166IVR1</accession>
<proteinExistence type="predicted"/>
<dbReference type="Proteomes" id="UP000076798">
    <property type="component" value="Unassembled WGS sequence"/>
</dbReference>
<evidence type="ECO:0000313" key="3">
    <source>
        <dbReference type="EMBL" id="KZT44120.1"/>
    </source>
</evidence>
<sequence>MSLNRANNPFPSLDAPTLANPSAEDLESWVDSPAFDANCQIKAQELRKALDPPCSLLRTLASPTATEVNFGVSPLEAAFYYAGLNLKGLWPRLICRDSPDVFIPPTGPNEYFREMRLENVSDNHQWVTTGTRCGTRSETTYTAELLIKEKICVSSVDFVAFSILHYAEGRELTPEAEEEARSDDEVVEDPTEVQDNDDDDEALDEAYAALPVAKKKEEGKREYTDATVWIGILADTLDYARALEIIGRIGSFISYVSSVKVNIAFRESMAQPLVTQALYPPAEFGDYLREFIDNVSVALSLPIAGRRTDMQGTMGPYFQWNGDLYALTARHNLFLSNDGNTEYIYHPSSPKREVVLMGENAFEAYKTAIQARISNLNDTVKALDLRIASLQQRIENGINVDEAQAKLTELQAEHLKTKNMIKALKKFFVTLSGKWADLKDRVIGYVVWAPPIACGVGDNKYTVDLCVVKLNKRRFSKFIGNVLSLGESLVSIPFFSGLEFALTCSTFAGPELSETTLKELMYERIDGPSGFKYPKDGLLELSGMVTADDIENPNSLDGRGDRTRRVLKRGWKTNTTVGNLPRFMSFVRKYYISGTLESLELAILPHESQIGPFSRGGDSGAVVVSAIGEYIGVLTGGTNKGTDGTDITYATLFIYIWALILAKFPGANLYFEDIKAFLATN</sequence>
<name>A0A166IVR1_9AGAM</name>
<feature type="region of interest" description="Disordered" evidence="2">
    <location>
        <begin position="172"/>
        <end position="201"/>
    </location>
</feature>
<keyword evidence="1" id="KW-0175">Coiled coil</keyword>